<evidence type="ECO:0000313" key="4">
    <source>
        <dbReference type="RefSeq" id="XP_022333336.1"/>
    </source>
</evidence>
<gene>
    <name evidence="4" type="primary">LOC111130494</name>
</gene>
<keyword evidence="3" id="KW-1185">Reference proteome</keyword>
<dbReference type="KEGG" id="cvn:111130494"/>
<protein>
    <submittedName>
        <fullName evidence="4">Short-chain collagen C4-like</fullName>
    </submittedName>
</protein>
<dbReference type="PANTHER" id="PTHR24024">
    <property type="entry name" value="PULMONARY SURFACTANT-ASSOCIATED PROTEIN A"/>
    <property type="match status" value="1"/>
</dbReference>
<keyword evidence="1" id="KW-0175">Coiled coil</keyword>
<sequence>MLKLMYFLLALLQGVCLGKDDKRILLNDPALIEQRLSLLEQEIQTVKSENSVLKDRLNQYETAQIAGKSSIYTRWGRNHCPGNISVEIYSGYAAGGWWNDKGSPTNYLCLPPDPISSGKTVTSYCNHLFGVEYESTFWGPHSHDEDAPCAVCASTSGSTLLMIPGRDTCYSGWTKQYSGYLGTNRLDYLGATEYVCVDRTPDYLNGGERPTDGALFHPVTYQCGALQCPPYTGNEVVNCVVCTK</sequence>
<dbReference type="PANTHER" id="PTHR24024:SF18">
    <property type="entry name" value="SHORT-CHAIN COLLAGEN C4-LIKE"/>
    <property type="match status" value="1"/>
</dbReference>
<accession>A0A8B8E250</accession>
<dbReference type="RefSeq" id="XP_022333336.1">
    <property type="nucleotide sequence ID" value="XM_022477628.1"/>
</dbReference>
<dbReference type="Proteomes" id="UP000694844">
    <property type="component" value="Chromosome 4"/>
</dbReference>
<evidence type="ECO:0000313" key="3">
    <source>
        <dbReference type="Proteomes" id="UP000694844"/>
    </source>
</evidence>
<dbReference type="GO" id="GO:0005615">
    <property type="term" value="C:extracellular space"/>
    <property type="evidence" value="ECO:0007669"/>
    <property type="project" value="TreeGrafter"/>
</dbReference>
<reference evidence="4" key="1">
    <citation type="submission" date="2025-08" db="UniProtKB">
        <authorList>
            <consortium name="RefSeq"/>
        </authorList>
    </citation>
    <scope>IDENTIFICATION</scope>
    <source>
        <tissue evidence="4">Whole sample</tissue>
    </source>
</reference>
<organism evidence="3 4">
    <name type="scientific">Crassostrea virginica</name>
    <name type="common">Eastern oyster</name>
    <dbReference type="NCBI Taxonomy" id="6565"/>
    <lineage>
        <taxon>Eukaryota</taxon>
        <taxon>Metazoa</taxon>
        <taxon>Spiralia</taxon>
        <taxon>Lophotrochozoa</taxon>
        <taxon>Mollusca</taxon>
        <taxon>Bivalvia</taxon>
        <taxon>Autobranchia</taxon>
        <taxon>Pteriomorphia</taxon>
        <taxon>Ostreida</taxon>
        <taxon>Ostreoidea</taxon>
        <taxon>Ostreidae</taxon>
        <taxon>Crassostrea</taxon>
    </lineage>
</organism>
<feature type="coiled-coil region" evidence="1">
    <location>
        <begin position="36"/>
        <end position="63"/>
    </location>
</feature>
<proteinExistence type="predicted"/>
<feature type="chain" id="PRO_5034957575" evidence="2">
    <location>
        <begin position="19"/>
        <end position="244"/>
    </location>
</feature>
<evidence type="ECO:0000256" key="2">
    <source>
        <dbReference type="SAM" id="SignalP"/>
    </source>
</evidence>
<feature type="signal peptide" evidence="2">
    <location>
        <begin position="1"/>
        <end position="18"/>
    </location>
</feature>
<name>A0A8B8E250_CRAVI</name>
<dbReference type="AlphaFoldDB" id="A0A8B8E250"/>
<keyword evidence="2" id="KW-0732">Signal</keyword>
<evidence type="ECO:0000256" key="1">
    <source>
        <dbReference type="SAM" id="Coils"/>
    </source>
</evidence>
<dbReference type="InterPro" id="IPR051077">
    <property type="entry name" value="Ca-dependent_lectin"/>
</dbReference>
<dbReference type="GeneID" id="111130494"/>
<dbReference type="OrthoDB" id="6086925at2759"/>